<evidence type="ECO:0000256" key="8">
    <source>
        <dbReference type="ARBA" id="ARBA00022840"/>
    </source>
</evidence>
<keyword evidence="8 12" id="KW-0067">ATP-binding</keyword>
<feature type="domain" description="Helicase ATP-binding" evidence="13">
    <location>
        <begin position="228"/>
        <end position="394"/>
    </location>
</feature>
<evidence type="ECO:0000256" key="10">
    <source>
        <dbReference type="ARBA" id="ARBA00023235"/>
    </source>
</evidence>
<feature type="binding site" evidence="12">
    <location>
        <position position="498"/>
    </location>
    <ligand>
        <name>Zn(2+)</name>
        <dbReference type="ChEBI" id="CHEBI:29105"/>
        <label>1</label>
    </ligand>
</feature>
<dbReference type="InterPro" id="IPR011545">
    <property type="entry name" value="DEAD/DEAH_box_helicase_dom"/>
</dbReference>
<feature type="binding site" evidence="12">
    <location>
        <position position="485"/>
    </location>
    <ligand>
        <name>Zn(2+)</name>
        <dbReference type="ChEBI" id="CHEBI:29105"/>
        <label>2</label>
    </ligand>
</feature>
<dbReference type="InterPro" id="IPR014001">
    <property type="entry name" value="Helicase_ATP-bd"/>
</dbReference>
<dbReference type="PANTHER" id="PTHR30580:SF0">
    <property type="entry name" value="PRIMOSOMAL PROTEIN N"/>
    <property type="match status" value="1"/>
</dbReference>
<dbReference type="NCBIfam" id="TIGR00595">
    <property type="entry name" value="priA"/>
    <property type="match status" value="1"/>
</dbReference>
<dbReference type="GO" id="GO:0006270">
    <property type="term" value="P:DNA replication initiation"/>
    <property type="evidence" value="ECO:0007669"/>
    <property type="project" value="TreeGrafter"/>
</dbReference>
<comment type="catalytic activity">
    <reaction evidence="11 12">
        <text>ATP + H2O = ADP + phosphate + H(+)</text>
        <dbReference type="Rhea" id="RHEA:13065"/>
        <dbReference type="ChEBI" id="CHEBI:15377"/>
        <dbReference type="ChEBI" id="CHEBI:15378"/>
        <dbReference type="ChEBI" id="CHEBI:30616"/>
        <dbReference type="ChEBI" id="CHEBI:43474"/>
        <dbReference type="ChEBI" id="CHEBI:456216"/>
        <dbReference type="EC" id="5.6.2.4"/>
    </reaction>
</comment>
<dbReference type="SMART" id="SM00490">
    <property type="entry name" value="HELICc"/>
    <property type="match status" value="1"/>
</dbReference>
<dbReference type="InterPro" id="IPR041236">
    <property type="entry name" value="PriA_C"/>
</dbReference>
<dbReference type="Pfam" id="PF17764">
    <property type="entry name" value="PriA_3primeBD"/>
    <property type="match status" value="1"/>
</dbReference>
<keyword evidence="15" id="KW-1185">Reference proteome</keyword>
<comment type="subunit">
    <text evidence="12">Component of the replication restart primosome.</text>
</comment>
<accession>A0A7D4C2D4</accession>
<reference evidence="14 15" key="1">
    <citation type="submission" date="2020-05" db="EMBL/GenBank/DDBJ databases">
        <title>Erythrobacter mangrovi sp. nov., isolated from rhizosphere soil of mangrove plant (Kandelia candel).</title>
        <authorList>
            <person name="Ye Y.H."/>
        </authorList>
    </citation>
    <scope>NUCLEOTIDE SEQUENCE [LARGE SCALE GENOMIC DNA]</scope>
    <source>
        <strain evidence="14 15">EB310</strain>
    </source>
</reference>
<dbReference type="Proteomes" id="UP000504693">
    <property type="component" value="Chromosome"/>
</dbReference>
<dbReference type="FunFam" id="3.40.50.300:FF:000489">
    <property type="entry name" value="Primosome assembly protein PriA"/>
    <property type="match status" value="1"/>
</dbReference>
<dbReference type="Pfam" id="PF18319">
    <property type="entry name" value="Zn_ribbon_PriA"/>
    <property type="match status" value="1"/>
</dbReference>
<dbReference type="InterPro" id="IPR027417">
    <property type="entry name" value="P-loop_NTPase"/>
</dbReference>
<feature type="binding site" evidence="12">
    <location>
        <position position="455"/>
    </location>
    <ligand>
        <name>Zn(2+)</name>
        <dbReference type="ChEBI" id="CHEBI:29105"/>
        <label>1</label>
    </ligand>
</feature>
<dbReference type="InterPro" id="IPR042115">
    <property type="entry name" value="PriA_3primeBD_sf"/>
</dbReference>
<evidence type="ECO:0000256" key="3">
    <source>
        <dbReference type="ARBA" id="ARBA00022723"/>
    </source>
</evidence>
<keyword evidence="7 12" id="KW-0862">Zinc</keyword>
<comment type="catalytic activity">
    <reaction evidence="12">
        <text>Couples ATP hydrolysis with the unwinding of duplex DNA by translocating in the 3'-5' direction.</text>
        <dbReference type="EC" id="5.6.2.4"/>
    </reaction>
</comment>
<organism evidence="14 15">
    <name type="scientific">Erythrobacter mangrovi</name>
    <dbReference type="NCBI Taxonomy" id="2739433"/>
    <lineage>
        <taxon>Bacteria</taxon>
        <taxon>Pseudomonadati</taxon>
        <taxon>Pseudomonadota</taxon>
        <taxon>Alphaproteobacteria</taxon>
        <taxon>Sphingomonadales</taxon>
        <taxon>Erythrobacteraceae</taxon>
        <taxon>Erythrobacter/Porphyrobacter group</taxon>
        <taxon>Erythrobacter</taxon>
    </lineage>
</organism>
<keyword evidence="3 12" id="KW-0479">Metal-binding</keyword>
<dbReference type="GO" id="GO:0003677">
    <property type="term" value="F:DNA binding"/>
    <property type="evidence" value="ECO:0007669"/>
    <property type="project" value="UniProtKB-UniRule"/>
</dbReference>
<dbReference type="GO" id="GO:0006310">
    <property type="term" value="P:DNA recombination"/>
    <property type="evidence" value="ECO:0007669"/>
    <property type="project" value="InterPro"/>
</dbReference>
<keyword evidence="4 12" id="KW-0547">Nucleotide-binding</keyword>
<keyword evidence="2 12" id="KW-0235">DNA replication</keyword>
<dbReference type="Pfam" id="PF18074">
    <property type="entry name" value="PriA_C"/>
    <property type="match status" value="1"/>
</dbReference>
<dbReference type="EC" id="5.6.2.4" evidence="12"/>
<dbReference type="CDD" id="cd17929">
    <property type="entry name" value="DEXHc_priA"/>
    <property type="match status" value="1"/>
</dbReference>
<proteinExistence type="inferred from homology"/>
<evidence type="ECO:0000259" key="13">
    <source>
        <dbReference type="PROSITE" id="PS51192"/>
    </source>
</evidence>
<name>A0A7D4C2D4_9SPHN</name>
<feature type="binding site" evidence="12">
    <location>
        <position position="495"/>
    </location>
    <ligand>
        <name>Zn(2+)</name>
        <dbReference type="ChEBI" id="CHEBI:29105"/>
        <label>1</label>
    </ligand>
</feature>
<protein>
    <recommendedName>
        <fullName evidence="12">Replication restart protein PriA</fullName>
    </recommendedName>
    <alternativeName>
        <fullName evidence="12">ATP-dependent DNA helicase PriA</fullName>
        <ecNumber evidence="12">5.6.2.4</ecNumber>
    </alternativeName>
    <alternativeName>
        <fullName evidence="12">DNA 3'-5' helicase PriA</fullName>
    </alternativeName>
</protein>
<dbReference type="AlphaFoldDB" id="A0A7D4C2D4"/>
<comment type="similarity">
    <text evidence="12">Belongs to the helicase family. PriA subfamily.</text>
</comment>
<keyword evidence="10 12" id="KW-0413">Isomerase</keyword>
<comment type="cofactor">
    <cofactor evidence="12">
        <name>Zn(2+)</name>
        <dbReference type="ChEBI" id="CHEBI:29105"/>
    </cofactor>
    <text evidence="12">Binds 2 zinc ions per subunit.</text>
</comment>
<dbReference type="InterPro" id="IPR040498">
    <property type="entry name" value="PriA_CRR"/>
</dbReference>
<evidence type="ECO:0000256" key="12">
    <source>
        <dbReference type="HAMAP-Rule" id="MF_00983"/>
    </source>
</evidence>
<dbReference type="HAMAP" id="MF_00983">
    <property type="entry name" value="PriA"/>
    <property type="match status" value="1"/>
</dbReference>
<dbReference type="SMART" id="SM00487">
    <property type="entry name" value="DEXDc"/>
    <property type="match status" value="1"/>
</dbReference>
<evidence type="ECO:0000256" key="1">
    <source>
        <dbReference type="ARBA" id="ARBA00022515"/>
    </source>
</evidence>
<dbReference type="InterPro" id="IPR041222">
    <property type="entry name" value="PriA_3primeBD"/>
</dbReference>
<evidence type="ECO:0000256" key="9">
    <source>
        <dbReference type="ARBA" id="ARBA00023125"/>
    </source>
</evidence>
<dbReference type="GO" id="GO:0016787">
    <property type="term" value="F:hydrolase activity"/>
    <property type="evidence" value="ECO:0007669"/>
    <property type="project" value="UniProtKB-KW"/>
</dbReference>
<dbReference type="InterPro" id="IPR005259">
    <property type="entry name" value="PriA"/>
</dbReference>
<dbReference type="GO" id="GO:0006269">
    <property type="term" value="P:DNA replication, synthesis of primer"/>
    <property type="evidence" value="ECO:0007669"/>
    <property type="project" value="UniProtKB-KW"/>
</dbReference>
<feature type="binding site" evidence="12">
    <location>
        <position position="482"/>
    </location>
    <ligand>
        <name>Zn(2+)</name>
        <dbReference type="ChEBI" id="CHEBI:29105"/>
        <label>2</label>
    </ligand>
</feature>
<comment type="function">
    <text evidence="12">Initiates the restart of stalled replication forks, which reloads the replicative helicase on sites other than the origin of replication. Recognizes and binds to abandoned replication forks and remodels them to uncover a helicase loading site. Promotes assembly of the primosome at these replication forks.</text>
</comment>
<dbReference type="Gene3D" id="3.40.50.300">
    <property type="entry name" value="P-loop containing nucleotide triphosphate hydrolases"/>
    <property type="match status" value="2"/>
</dbReference>
<dbReference type="GO" id="GO:0005524">
    <property type="term" value="F:ATP binding"/>
    <property type="evidence" value="ECO:0007669"/>
    <property type="project" value="UniProtKB-UniRule"/>
</dbReference>
<feature type="binding site" evidence="12">
    <location>
        <position position="467"/>
    </location>
    <ligand>
        <name>Zn(2+)</name>
        <dbReference type="ChEBI" id="CHEBI:29105"/>
        <label>2</label>
    </ligand>
</feature>
<dbReference type="GO" id="GO:1990077">
    <property type="term" value="C:primosome complex"/>
    <property type="evidence" value="ECO:0007669"/>
    <property type="project" value="UniProtKB-UniRule"/>
</dbReference>
<evidence type="ECO:0000313" key="15">
    <source>
        <dbReference type="Proteomes" id="UP000504693"/>
    </source>
</evidence>
<evidence type="ECO:0000256" key="11">
    <source>
        <dbReference type="ARBA" id="ARBA00048988"/>
    </source>
</evidence>
<evidence type="ECO:0000256" key="4">
    <source>
        <dbReference type="ARBA" id="ARBA00022741"/>
    </source>
</evidence>
<keyword evidence="9 12" id="KW-0238">DNA-binding</keyword>
<dbReference type="GO" id="GO:0043138">
    <property type="term" value="F:3'-5' DNA helicase activity"/>
    <property type="evidence" value="ECO:0007669"/>
    <property type="project" value="UniProtKB-EC"/>
</dbReference>
<dbReference type="Gene3D" id="3.40.1440.60">
    <property type="entry name" value="PriA, 3(prime) DNA-binding domain"/>
    <property type="match status" value="1"/>
</dbReference>
<dbReference type="Pfam" id="PF00270">
    <property type="entry name" value="DEAD"/>
    <property type="match status" value="1"/>
</dbReference>
<keyword evidence="1 12" id="KW-0639">Primosome</keyword>
<dbReference type="EMBL" id="CP053921">
    <property type="protein sequence ID" value="QKG70305.1"/>
    <property type="molecule type" value="Genomic_DNA"/>
</dbReference>
<evidence type="ECO:0000256" key="6">
    <source>
        <dbReference type="ARBA" id="ARBA00022806"/>
    </source>
</evidence>
<dbReference type="NCBIfam" id="NF004070">
    <property type="entry name" value="PRK05580.2-2"/>
    <property type="match status" value="1"/>
</dbReference>
<dbReference type="KEGG" id="emv:HQR01_02375"/>
<keyword evidence="5 12" id="KW-0378">Hydrolase</keyword>
<dbReference type="GO" id="GO:0008270">
    <property type="term" value="F:zinc ion binding"/>
    <property type="evidence" value="ECO:0007669"/>
    <property type="project" value="UniProtKB-UniRule"/>
</dbReference>
<evidence type="ECO:0000256" key="5">
    <source>
        <dbReference type="ARBA" id="ARBA00022801"/>
    </source>
</evidence>
<keyword evidence="6 12" id="KW-0347">Helicase</keyword>
<dbReference type="InterPro" id="IPR001650">
    <property type="entry name" value="Helicase_C-like"/>
</dbReference>
<dbReference type="SUPFAM" id="SSF52540">
    <property type="entry name" value="P-loop containing nucleoside triphosphate hydrolases"/>
    <property type="match status" value="2"/>
</dbReference>
<gene>
    <name evidence="12" type="primary">priA</name>
    <name evidence="14" type="ORF">HQR01_02375</name>
</gene>
<evidence type="ECO:0000313" key="14">
    <source>
        <dbReference type="EMBL" id="QKG70305.1"/>
    </source>
</evidence>
<dbReference type="GO" id="GO:0006302">
    <property type="term" value="P:double-strand break repair"/>
    <property type="evidence" value="ECO:0007669"/>
    <property type="project" value="InterPro"/>
</dbReference>
<feature type="binding site" evidence="12">
    <location>
        <position position="464"/>
    </location>
    <ligand>
        <name>Zn(2+)</name>
        <dbReference type="ChEBI" id="CHEBI:29105"/>
        <label>2</label>
    </ligand>
</feature>
<evidence type="ECO:0000256" key="7">
    <source>
        <dbReference type="ARBA" id="ARBA00022833"/>
    </source>
</evidence>
<evidence type="ECO:0000256" key="2">
    <source>
        <dbReference type="ARBA" id="ARBA00022705"/>
    </source>
</evidence>
<dbReference type="PANTHER" id="PTHR30580">
    <property type="entry name" value="PRIMOSOMAL PROTEIN N"/>
    <property type="match status" value="1"/>
</dbReference>
<sequence>MSFIFPVLLLPTLVSLAARRPYGRAMNRVRCLVLNAALGPLDYKVPEGMAVEPGAVVECPLGPRTVIGIVWEAERLPGTEVPAEKLRNLRGVLPVPPLSAPLRRLIEWTADYYVASLASVARMALSSGGALKGPATMTEYRLTGGMPERLTPQRLAAMEALEGEQANIRELAGLAGVSEGVLRGLVNQGVLEPIEVDCDRPYDQARPDFTHVDLSPEQAEASATLAEAVRKAEFAPFLLDGVTGSGKTETYFEPVAEALRMGRQVLVLLPEIALTENFLHRFEERFGAAPVLWHSSLKATERRRAYRAVAYGTAQVVVGARSALFLPFRKLGLIVVDEAHEVSFKQEDGVRYNARDVAVMRAHFEQVPVILASATPALESLQMAESGIYTKIDLPSRFGGAELPSIDTIDLTQEKPPHGMWLAQRLVDGIEERLARGEQSLLFLNRRGYAPLTLCRNCGFRFQCPNCSAWLVEHRFSRRLACHHCGHETPSPEVCPECSEPDCLVACGPGVERIADEIAQRLTEARVFVATSDTLNSPGRAAEFIALVEAGEVDVIVGTQLVTKGFHFPELTLVGVVDADLGLEGGDLRAGERTYQQVAQVAGRAGRGSKPGEVLIQTRHPEAAVIAALAAGDRDAFYAVETEGRRHAGAPPFGRWAAIIISSEDDAEAREAANRLGAFRPQVEDCQILGPAPAPMALLRGRYRYRFLINARRSVQLQDVIRDWLGQVDHPPGVRVAVDVDPYSFV</sequence>
<feature type="binding site" evidence="12">
    <location>
        <position position="458"/>
    </location>
    <ligand>
        <name>Zn(2+)</name>
        <dbReference type="ChEBI" id="CHEBI:29105"/>
        <label>1</label>
    </ligand>
</feature>
<dbReference type="PROSITE" id="PS51192">
    <property type="entry name" value="HELICASE_ATP_BIND_1"/>
    <property type="match status" value="1"/>
</dbReference>